<accession>A0A1G8H499</accession>
<feature type="transmembrane region" description="Helical" evidence="1">
    <location>
        <begin position="56"/>
        <end position="75"/>
    </location>
</feature>
<dbReference type="STRING" id="702745.SAMN05421818_1414"/>
<gene>
    <name evidence="2" type="ORF">SAMN05421818_1414</name>
</gene>
<dbReference type="RefSeq" id="WP_090410508.1">
    <property type="nucleotide sequence ID" value="NZ_FNDQ01000041.1"/>
</dbReference>
<keyword evidence="3" id="KW-1185">Reference proteome</keyword>
<evidence type="ECO:0000313" key="2">
    <source>
        <dbReference type="EMBL" id="SDI01482.1"/>
    </source>
</evidence>
<feature type="transmembrane region" description="Helical" evidence="1">
    <location>
        <begin position="20"/>
        <end position="44"/>
    </location>
</feature>
<dbReference type="AlphaFoldDB" id="A0A1G8H499"/>
<reference evidence="3" key="1">
    <citation type="submission" date="2016-10" db="EMBL/GenBank/DDBJ databases">
        <authorList>
            <person name="Varghese N."/>
            <person name="Submissions S."/>
        </authorList>
    </citation>
    <scope>NUCLEOTIDE SEQUENCE [LARGE SCALE GENOMIC DNA]</scope>
    <source>
        <strain evidence="3">DSM 23313</strain>
    </source>
</reference>
<keyword evidence="1" id="KW-0472">Membrane</keyword>
<sequence length="263" mass="30271">MGWFTNRSKSWEFKSSLVLLGVVGGVSFLSLGLLTPIAVAVFGAIVKVSKWTKTTLFISLIYLLFLVISLFAYMANQGFTTILTLNFISFYIYVAYMSLYLGEYLQRLDLKDYINLEKDKEYSYFSIMNQLVNVEENISRKDLFINNLTNLKKNITNISMQDDVDELIRLVNIIVETDPSKSDLFFERHASTIENALQQYITLDKDYLQNTEVKEAKEKLEQLISSARLAFENELSKMFEMQILEVDAEAEVYLSILKGRGLL</sequence>
<protein>
    <submittedName>
        <fullName evidence="2">5-bromo-4-chloroindolyl phosphate hydrolysis protein</fullName>
    </submittedName>
</protein>
<keyword evidence="1" id="KW-1133">Transmembrane helix</keyword>
<proteinExistence type="predicted"/>
<keyword evidence="1" id="KW-0812">Transmembrane</keyword>
<dbReference type="Proteomes" id="UP000243588">
    <property type="component" value="Unassembled WGS sequence"/>
</dbReference>
<evidence type="ECO:0000313" key="3">
    <source>
        <dbReference type="Proteomes" id="UP000243588"/>
    </source>
</evidence>
<dbReference type="EMBL" id="FNDQ01000041">
    <property type="protein sequence ID" value="SDI01482.1"/>
    <property type="molecule type" value="Genomic_DNA"/>
</dbReference>
<organism evidence="2 3">
    <name type="scientific">Myroides phaeus</name>
    <dbReference type="NCBI Taxonomy" id="702745"/>
    <lineage>
        <taxon>Bacteria</taxon>
        <taxon>Pseudomonadati</taxon>
        <taxon>Bacteroidota</taxon>
        <taxon>Flavobacteriia</taxon>
        <taxon>Flavobacteriales</taxon>
        <taxon>Flavobacteriaceae</taxon>
        <taxon>Myroides</taxon>
    </lineage>
</organism>
<feature type="transmembrane region" description="Helical" evidence="1">
    <location>
        <begin position="81"/>
        <end position="101"/>
    </location>
</feature>
<evidence type="ECO:0000256" key="1">
    <source>
        <dbReference type="SAM" id="Phobius"/>
    </source>
</evidence>
<name>A0A1G8H499_9FLAO</name>